<gene>
    <name evidence="2" type="ORF">OHU69_01775</name>
</gene>
<sequence length="154" mass="16608">MARLTVRGDELIVRLAWWEKIVARRGDVKVPLCAVTMASVEPSWRRVLRGTPGRGMWIPGALCLGVREHAGTRDFVAIRPRKLPVTRIDLHSAASPFARIVISDRVPQATAAMVRSILDRLPDGSGQLNVPTAPAPKPAWLPGSSPAPCPTAGP</sequence>
<feature type="compositionally biased region" description="Pro residues" evidence="1">
    <location>
        <begin position="133"/>
        <end position="154"/>
    </location>
</feature>
<dbReference type="AlphaFoldDB" id="A0AAU1TZX0"/>
<feature type="region of interest" description="Disordered" evidence="1">
    <location>
        <begin position="128"/>
        <end position="154"/>
    </location>
</feature>
<reference evidence="2" key="1">
    <citation type="submission" date="2022-10" db="EMBL/GenBank/DDBJ databases">
        <title>The complete genomes of actinobacterial strains from the NBC collection.</title>
        <authorList>
            <person name="Joergensen T.S."/>
            <person name="Alvarez Arevalo M."/>
            <person name="Sterndorff E.B."/>
            <person name="Faurdal D."/>
            <person name="Vuksanovic O."/>
            <person name="Mourched A.-S."/>
            <person name="Charusanti P."/>
            <person name="Shaw S."/>
            <person name="Blin K."/>
            <person name="Weber T."/>
        </authorList>
    </citation>
    <scope>NUCLEOTIDE SEQUENCE</scope>
    <source>
        <strain evidence="2">NBC_00119</strain>
    </source>
</reference>
<name>A0AAU1TZX0_9ACTN</name>
<dbReference type="EMBL" id="CP108195">
    <property type="protein sequence ID" value="WTS09948.1"/>
    <property type="molecule type" value="Genomic_DNA"/>
</dbReference>
<evidence type="ECO:0008006" key="3">
    <source>
        <dbReference type="Google" id="ProtNLM"/>
    </source>
</evidence>
<evidence type="ECO:0000256" key="1">
    <source>
        <dbReference type="SAM" id="MobiDB-lite"/>
    </source>
</evidence>
<organism evidence="2">
    <name type="scientific">Streptomyces sp. NBC_00119</name>
    <dbReference type="NCBI Taxonomy" id="2975659"/>
    <lineage>
        <taxon>Bacteria</taxon>
        <taxon>Bacillati</taxon>
        <taxon>Actinomycetota</taxon>
        <taxon>Actinomycetes</taxon>
        <taxon>Kitasatosporales</taxon>
        <taxon>Streptomycetaceae</taxon>
        <taxon>Streptomyces</taxon>
    </lineage>
</organism>
<accession>A0AAU1TZX0</accession>
<proteinExistence type="predicted"/>
<evidence type="ECO:0000313" key="2">
    <source>
        <dbReference type="EMBL" id="WTS09948.1"/>
    </source>
</evidence>
<protein>
    <recommendedName>
        <fullName evidence="3">Transcriptional regulator</fullName>
    </recommendedName>
</protein>